<keyword evidence="6" id="KW-0805">Transcription regulation</keyword>
<feature type="domain" description="C2H2-type" evidence="10">
    <location>
        <begin position="114"/>
        <end position="138"/>
    </location>
</feature>
<evidence type="ECO:0000259" key="10">
    <source>
        <dbReference type="PROSITE" id="PS50157"/>
    </source>
</evidence>
<dbReference type="InterPro" id="IPR013087">
    <property type="entry name" value="Znf_C2H2_type"/>
</dbReference>
<dbReference type="PANTHER" id="PTHR47772:SF1">
    <property type="entry name" value="ZINC FINGER PROTEIN 200"/>
    <property type="match status" value="1"/>
</dbReference>
<keyword evidence="7" id="KW-0804">Transcription</keyword>
<keyword evidence="5" id="KW-0862">Zinc</keyword>
<evidence type="ECO:0000256" key="4">
    <source>
        <dbReference type="ARBA" id="ARBA00022771"/>
    </source>
</evidence>
<dbReference type="AlphaFoldDB" id="A0AAV8V4U6"/>
<evidence type="ECO:0000256" key="2">
    <source>
        <dbReference type="ARBA" id="ARBA00022723"/>
    </source>
</evidence>
<keyword evidence="12" id="KW-1185">Reference proteome</keyword>
<organism evidence="11 12">
    <name type="scientific">Rhodosorus marinus</name>
    <dbReference type="NCBI Taxonomy" id="101924"/>
    <lineage>
        <taxon>Eukaryota</taxon>
        <taxon>Rhodophyta</taxon>
        <taxon>Stylonematophyceae</taxon>
        <taxon>Stylonematales</taxon>
        <taxon>Stylonemataceae</taxon>
        <taxon>Rhodosorus</taxon>
    </lineage>
</organism>
<keyword evidence="4 9" id="KW-0863">Zinc-finger</keyword>
<evidence type="ECO:0000313" key="11">
    <source>
        <dbReference type="EMBL" id="KAJ8908992.1"/>
    </source>
</evidence>
<accession>A0AAV8V4U6</accession>
<keyword evidence="2" id="KW-0479">Metal-binding</keyword>
<dbReference type="SUPFAM" id="SSF57667">
    <property type="entry name" value="beta-beta-alpha zinc fingers"/>
    <property type="match status" value="2"/>
</dbReference>
<dbReference type="PROSITE" id="PS50157">
    <property type="entry name" value="ZINC_FINGER_C2H2_2"/>
    <property type="match status" value="3"/>
</dbReference>
<name>A0AAV8V4U6_9RHOD</name>
<dbReference type="SMART" id="SM00355">
    <property type="entry name" value="ZnF_C2H2"/>
    <property type="match status" value="4"/>
</dbReference>
<keyword evidence="8" id="KW-0539">Nucleus</keyword>
<protein>
    <recommendedName>
        <fullName evidence="10">C2H2-type domain-containing protein</fullName>
    </recommendedName>
</protein>
<comment type="caution">
    <text evidence="11">The sequence shown here is derived from an EMBL/GenBank/DDBJ whole genome shotgun (WGS) entry which is preliminary data.</text>
</comment>
<evidence type="ECO:0000256" key="6">
    <source>
        <dbReference type="ARBA" id="ARBA00023015"/>
    </source>
</evidence>
<dbReference type="EMBL" id="JAMWBK010000001">
    <property type="protein sequence ID" value="KAJ8908992.1"/>
    <property type="molecule type" value="Genomic_DNA"/>
</dbReference>
<dbReference type="Gene3D" id="3.30.160.60">
    <property type="entry name" value="Classic Zinc Finger"/>
    <property type="match status" value="2"/>
</dbReference>
<dbReference type="Proteomes" id="UP001157974">
    <property type="component" value="Unassembled WGS sequence"/>
</dbReference>
<dbReference type="GO" id="GO:0005634">
    <property type="term" value="C:nucleus"/>
    <property type="evidence" value="ECO:0007669"/>
    <property type="project" value="UniProtKB-SubCell"/>
</dbReference>
<dbReference type="Pfam" id="PF00096">
    <property type="entry name" value="zf-C2H2"/>
    <property type="match status" value="1"/>
</dbReference>
<feature type="domain" description="C2H2-type" evidence="10">
    <location>
        <begin position="56"/>
        <end position="84"/>
    </location>
</feature>
<sequence>MAVVLPAAKMQIEFLLNSRAASPESAEHLCKECFTRCRSAAHLRYHRFVHGENRFHPCRRCEIAFTRKFSLRSHVRCVHDKERKFACVSCSSKFFYRKDLLKHKAAVHERKRPYRCEDCPANFGKKEHLTRHKRSLHR</sequence>
<feature type="domain" description="C2H2-type" evidence="10">
    <location>
        <begin position="85"/>
        <end position="113"/>
    </location>
</feature>
<dbReference type="InterPro" id="IPR036236">
    <property type="entry name" value="Znf_C2H2_sf"/>
</dbReference>
<evidence type="ECO:0000256" key="5">
    <source>
        <dbReference type="ARBA" id="ARBA00022833"/>
    </source>
</evidence>
<dbReference type="InterPro" id="IPR050636">
    <property type="entry name" value="C2H2-ZF_domain-containing"/>
</dbReference>
<proteinExistence type="predicted"/>
<evidence type="ECO:0000256" key="8">
    <source>
        <dbReference type="ARBA" id="ARBA00023242"/>
    </source>
</evidence>
<dbReference type="PROSITE" id="PS00028">
    <property type="entry name" value="ZINC_FINGER_C2H2_1"/>
    <property type="match status" value="4"/>
</dbReference>
<comment type="subcellular location">
    <subcellularLocation>
        <location evidence="1">Nucleus</location>
    </subcellularLocation>
</comment>
<keyword evidence="3" id="KW-0677">Repeat</keyword>
<gene>
    <name evidence="11" type="ORF">NDN08_005691</name>
</gene>
<evidence type="ECO:0000256" key="3">
    <source>
        <dbReference type="ARBA" id="ARBA00022737"/>
    </source>
</evidence>
<dbReference type="GO" id="GO:0008270">
    <property type="term" value="F:zinc ion binding"/>
    <property type="evidence" value="ECO:0007669"/>
    <property type="project" value="UniProtKB-KW"/>
</dbReference>
<evidence type="ECO:0000256" key="9">
    <source>
        <dbReference type="PROSITE-ProRule" id="PRU00042"/>
    </source>
</evidence>
<evidence type="ECO:0000313" key="12">
    <source>
        <dbReference type="Proteomes" id="UP001157974"/>
    </source>
</evidence>
<evidence type="ECO:0000256" key="7">
    <source>
        <dbReference type="ARBA" id="ARBA00023163"/>
    </source>
</evidence>
<dbReference type="PANTHER" id="PTHR47772">
    <property type="entry name" value="ZINC FINGER PROTEIN 200"/>
    <property type="match status" value="1"/>
</dbReference>
<reference evidence="11 12" key="1">
    <citation type="journal article" date="2023" name="Nat. Commun.">
        <title>Origin of minicircular mitochondrial genomes in red algae.</title>
        <authorList>
            <person name="Lee Y."/>
            <person name="Cho C.H."/>
            <person name="Lee Y.M."/>
            <person name="Park S.I."/>
            <person name="Yang J.H."/>
            <person name="West J.A."/>
            <person name="Bhattacharya D."/>
            <person name="Yoon H.S."/>
        </authorList>
    </citation>
    <scope>NUCLEOTIDE SEQUENCE [LARGE SCALE GENOMIC DNA]</scope>
    <source>
        <strain evidence="11 12">CCMP1338</strain>
        <tissue evidence="11">Whole cell</tissue>
    </source>
</reference>
<evidence type="ECO:0000256" key="1">
    <source>
        <dbReference type="ARBA" id="ARBA00004123"/>
    </source>
</evidence>